<feature type="compositionally biased region" description="Low complexity" evidence="6">
    <location>
        <begin position="816"/>
        <end position="838"/>
    </location>
</feature>
<keyword evidence="4 7" id="KW-0472">Membrane</keyword>
<evidence type="ECO:0000259" key="8">
    <source>
        <dbReference type="PROSITE" id="PS50217"/>
    </source>
</evidence>
<evidence type="ECO:0000256" key="6">
    <source>
        <dbReference type="SAM" id="MobiDB-lite"/>
    </source>
</evidence>
<dbReference type="PROSITE" id="PS50217">
    <property type="entry name" value="BZIP"/>
    <property type="match status" value="1"/>
</dbReference>
<evidence type="ECO:0000256" key="2">
    <source>
        <dbReference type="ARBA" id="ARBA00022692"/>
    </source>
</evidence>
<feature type="compositionally biased region" description="Low complexity" evidence="6">
    <location>
        <begin position="9"/>
        <end position="25"/>
    </location>
</feature>
<dbReference type="InterPro" id="IPR046347">
    <property type="entry name" value="bZIP_sf"/>
</dbReference>
<feature type="compositionally biased region" description="Low complexity" evidence="6">
    <location>
        <begin position="278"/>
        <end position="289"/>
    </location>
</feature>
<dbReference type="GO" id="GO:0005778">
    <property type="term" value="C:peroxisomal membrane"/>
    <property type="evidence" value="ECO:0007669"/>
    <property type="project" value="TreeGrafter"/>
</dbReference>
<organism evidence="9 10">
    <name type="scientific">Rhodotorula mucilaginosa</name>
    <name type="common">Yeast</name>
    <name type="synonym">Rhodotorula rubra</name>
    <dbReference type="NCBI Taxonomy" id="5537"/>
    <lineage>
        <taxon>Eukaryota</taxon>
        <taxon>Fungi</taxon>
        <taxon>Dikarya</taxon>
        <taxon>Basidiomycota</taxon>
        <taxon>Pucciniomycotina</taxon>
        <taxon>Microbotryomycetes</taxon>
        <taxon>Sporidiobolales</taxon>
        <taxon>Sporidiobolaceae</taxon>
        <taxon>Rhodotorula</taxon>
    </lineage>
</organism>
<evidence type="ECO:0000256" key="7">
    <source>
        <dbReference type="SAM" id="Phobius"/>
    </source>
</evidence>
<evidence type="ECO:0000313" key="10">
    <source>
        <dbReference type="Proteomes" id="UP000777482"/>
    </source>
</evidence>
<dbReference type="PANTHER" id="PTHR28304">
    <property type="entry name" value="PEROXISOMAL MEMBRANE PROTEIN PEX29"/>
    <property type="match status" value="1"/>
</dbReference>
<keyword evidence="3 7" id="KW-1133">Transmembrane helix</keyword>
<dbReference type="Pfam" id="PF07716">
    <property type="entry name" value="bZIP_2"/>
    <property type="match status" value="1"/>
</dbReference>
<dbReference type="Proteomes" id="UP000777482">
    <property type="component" value="Unassembled WGS sequence"/>
</dbReference>
<feature type="domain" description="BZIP" evidence="8">
    <location>
        <begin position="402"/>
        <end position="443"/>
    </location>
</feature>
<feature type="region of interest" description="Disordered" evidence="6">
    <location>
        <begin position="869"/>
        <end position="888"/>
    </location>
</feature>
<comment type="caution">
    <text evidence="9">The sequence shown here is derived from an EMBL/GenBank/DDBJ whole genome shotgun (WGS) entry which is preliminary data.</text>
</comment>
<comment type="subcellular location">
    <subcellularLocation>
        <location evidence="1">Membrane</location>
        <topology evidence="1">Multi-pass membrane protein</topology>
    </subcellularLocation>
</comment>
<feature type="coiled-coil region" evidence="5">
    <location>
        <begin position="414"/>
        <end position="441"/>
    </location>
</feature>
<feature type="transmembrane region" description="Helical" evidence="7">
    <location>
        <begin position="568"/>
        <end position="596"/>
    </location>
</feature>
<feature type="transmembrane region" description="Helical" evidence="7">
    <location>
        <begin position="682"/>
        <end position="703"/>
    </location>
</feature>
<feature type="region of interest" description="Disordered" evidence="6">
    <location>
        <begin position="607"/>
        <end position="628"/>
    </location>
</feature>
<dbReference type="InterPro" id="IPR052816">
    <property type="entry name" value="Peroxisomal_Membrane_PEX28-32"/>
</dbReference>
<dbReference type="GO" id="GO:0003700">
    <property type="term" value="F:DNA-binding transcription factor activity"/>
    <property type="evidence" value="ECO:0007669"/>
    <property type="project" value="InterPro"/>
</dbReference>
<accession>A0A9P6VZH1</accession>
<evidence type="ECO:0000313" key="9">
    <source>
        <dbReference type="EMBL" id="KAG0660354.1"/>
    </source>
</evidence>
<evidence type="ECO:0000256" key="3">
    <source>
        <dbReference type="ARBA" id="ARBA00022989"/>
    </source>
</evidence>
<feature type="region of interest" description="Disordered" evidence="6">
    <location>
        <begin position="777"/>
        <end position="849"/>
    </location>
</feature>
<dbReference type="Pfam" id="PF06398">
    <property type="entry name" value="Pex24p"/>
    <property type="match status" value="1"/>
</dbReference>
<evidence type="ECO:0000256" key="1">
    <source>
        <dbReference type="ARBA" id="ARBA00004141"/>
    </source>
</evidence>
<evidence type="ECO:0000256" key="4">
    <source>
        <dbReference type="ARBA" id="ARBA00023136"/>
    </source>
</evidence>
<feature type="compositionally biased region" description="Low complexity" evidence="6">
    <location>
        <begin position="798"/>
        <end position="809"/>
    </location>
</feature>
<dbReference type="AlphaFoldDB" id="A0A9P6VZH1"/>
<dbReference type="Gene3D" id="3.30.160.60">
    <property type="entry name" value="Classic Zinc Finger"/>
    <property type="match status" value="1"/>
</dbReference>
<dbReference type="SUPFAM" id="SSF57959">
    <property type="entry name" value="Leucine zipper domain"/>
    <property type="match status" value="1"/>
</dbReference>
<dbReference type="CDD" id="cd12193">
    <property type="entry name" value="bZIP_GCN4"/>
    <property type="match status" value="1"/>
</dbReference>
<feature type="region of interest" description="Disordered" evidence="6">
    <location>
        <begin position="274"/>
        <end position="372"/>
    </location>
</feature>
<dbReference type="GO" id="GO:0007031">
    <property type="term" value="P:peroxisome organization"/>
    <property type="evidence" value="ECO:0007669"/>
    <property type="project" value="UniProtKB-ARBA"/>
</dbReference>
<feature type="region of interest" description="Disordered" evidence="6">
    <location>
        <begin position="1"/>
        <end position="25"/>
    </location>
</feature>
<dbReference type="PROSITE" id="PS00036">
    <property type="entry name" value="BZIP_BASIC"/>
    <property type="match status" value="1"/>
</dbReference>
<keyword evidence="2 7" id="KW-0812">Transmembrane</keyword>
<dbReference type="OrthoDB" id="74314at2759"/>
<keyword evidence="5" id="KW-0175">Coiled coil</keyword>
<dbReference type="SMART" id="SM00338">
    <property type="entry name" value="BRLZ"/>
    <property type="match status" value="1"/>
</dbReference>
<protein>
    <recommendedName>
        <fullName evidence="8">BZIP domain-containing protein</fullName>
    </recommendedName>
</protein>
<dbReference type="InterPro" id="IPR004827">
    <property type="entry name" value="bZIP"/>
</dbReference>
<evidence type="ECO:0000256" key="5">
    <source>
        <dbReference type="SAM" id="Coils"/>
    </source>
</evidence>
<dbReference type="EMBL" id="PUHQ01000045">
    <property type="protein sequence ID" value="KAG0660354.1"/>
    <property type="molecule type" value="Genomic_DNA"/>
</dbReference>
<sequence length="944" mass="99606">MNTTTIKSTKYAKTRSNTTTTTTTSKPTTMIQYTDTEFVMQPALSKYDESAVDPMAAYLDFSSYATPLSTTTTTTHSSSSSTFEHAFGIGPLRPVDDALLDSPLDLELSPALSTYDSMSSSGASSCFSSPFLVDFDGAPGSGGSISPALVDDLHHPATSSSSSSYPSLFAPAPAATTMSTEIDMVALATSLGVTLPPLMATTTGPAPAPVPVPTIPTLSFIPEEQEEEEEEDVKPNVVDLVVSPSPGGTGPVAAGAPTTATENVDVAKALAPEATPRPAAAPSSSSASGSGPGAEVTATTSQAKRDKFTGIRNTKKPPVAYDAPTLPKNYYTESATSKKRRASSSSSSGSNKRARSEVSVTPEEEQPPLPVPVGVARLPSAQPEPMPEDEFDESQLSAIELKRRQNTLAARRSRARKSAYIQELKDEIDQLKQVNEQLLAQLAGGAKCGSCGEISEIRVERSLVFIPPSLDKMAGDGTAAPAVPEKDKSSKTSLLPSLRLQSLDELLVGAVLKAGPTGTSVQGNKEALSLQATSVNFRRFVQKSGPIFVAQDAVESVVRWEDAAKTSFFAAAWAILCYWPSLVVLIPNVVLVSILLTTYQARKGAGAGNNLAPPESQDGPTPLAKDPPSEGSVDYFANLRAIDPPAVQQNIQIMMGRVADLTDVLRSFVPYLTWRDERLTRCLLLLSVLSSFLLATIAHSIPWRLVFLVVGESTLLCGHPLVQTFLADAKQRGWTAGRRKRFWNVVERLLEDDELRDDELDGEVVEVQRIEVESRVGPAGGGGVAAASNGDNMSGVRTAATAGADPSSASGGGAPGSSTSPSLSSFSSSSGAASESSGINNLDSNTHSSEGWQTEAIVGGDLPSGFRWLGSHWQDPIPPSSSSSDAAEPVDAHGWTYIFLDGSRAPTPTKMVPPAAAGDVKDRFVVAQTRRRRLVRRAIKNPLL</sequence>
<name>A0A9P6VZH1_RHOMI</name>
<dbReference type="InterPro" id="IPR010482">
    <property type="entry name" value="TECPR1-like_DysF"/>
</dbReference>
<dbReference type="PANTHER" id="PTHR28304:SF2">
    <property type="entry name" value="PEROXISOMAL MEMBRANE PROTEIN PEX29"/>
    <property type="match status" value="1"/>
</dbReference>
<keyword evidence="10" id="KW-1185">Reference proteome</keyword>
<feature type="compositionally biased region" description="Polar residues" evidence="6">
    <location>
        <begin position="839"/>
        <end position="849"/>
    </location>
</feature>
<proteinExistence type="predicted"/>
<reference evidence="9 10" key="1">
    <citation type="submission" date="2020-11" db="EMBL/GenBank/DDBJ databases">
        <title>Kefir isolates.</title>
        <authorList>
            <person name="Marcisauskas S."/>
            <person name="Kim Y."/>
            <person name="Blasche S."/>
        </authorList>
    </citation>
    <scope>NUCLEOTIDE SEQUENCE [LARGE SCALE GENOMIC DNA]</scope>
    <source>
        <strain evidence="9 10">KR</strain>
    </source>
</reference>
<gene>
    <name evidence="9" type="ORF">C6P46_004654</name>
</gene>